<dbReference type="CDD" id="cd08414">
    <property type="entry name" value="PBP2_LTTR_aromatics_like"/>
    <property type="match status" value="1"/>
</dbReference>
<dbReference type="PANTHER" id="PTHR30346:SF0">
    <property type="entry name" value="HCA OPERON TRANSCRIPTIONAL ACTIVATOR HCAR"/>
    <property type="match status" value="1"/>
</dbReference>
<dbReference type="PROSITE" id="PS50931">
    <property type="entry name" value="HTH_LYSR"/>
    <property type="match status" value="1"/>
</dbReference>
<dbReference type="GO" id="GO:0032993">
    <property type="term" value="C:protein-DNA complex"/>
    <property type="evidence" value="ECO:0007669"/>
    <property type="project" value="TreeGrafter"/>
</dbReference>
<sequence length="313" mass="32966">MSFDLRHLEGFVAVAEELHFGRAAERLHLAQPALSQQILRLEASLGVDLLIRERRRTRLSDAGKAFLVEARRTLAHAAQARAVAVRAGRGELGSLRVGYVSTTSSAPFLAALAAFQRTHPDVQVELRELPLGSLAGPLRDDVVDVAFIARLGPLDVCLDEGAVLCELSAERFVAAVSADHPLAARPAVEVGELAEEAFVLLAPDICQEWDDAVHGICATGGFTPRVSHYVRELSTQLIIVAAGLAVALVPASARAMRADGVAFVPLEGAGPSITSAVLWRAGNESPVLREFVEGLGVGSAAAHASTAGQDSRG</sequence>
<name>A0A1G8QIX6_9ACTN</name>
<dbReference type="Gene3D" id="3.40.190.10">
    <property type="entry name" value="Periplasmic binding protein-like II"/>
    <property type="match status" value="2"/>
</dbReference>
<dbReference type="PANTHER" id="PTHR30346">
    <property type="entry name" value="TRANSCRIPTIONAL DUAL REGULATOR HCAR-RELATED"/>
    <property type="match status" value="1"/>
</dbReference>
<dbReference type="EMBL" id="FNDJ01000008">
    <property type="protein sequence ID" value="SDJ04543.1"/>
    <property type="molecule type" value="Genomic_DNA"/>
</dbReference>
<dbReference type="OrthoDB" id="3176554at2"/>
<proteinExistence type="inferred from homology"/>
<evidence type="ECO:0000259" key="5">
    <source>
        <dbReference type="PROSITE" id="PS50931"/>
    </source>
</evidence>
<evidence type="ECO:0000256" key="1">
    <source>
        <dbReference type="ARBA" id="ARBA00009437"/>
    </source>
</evidence>
<protein>
    <submittedName>
        <fullName evidence="6">DNA-binding transcriptional regulator, LysR family</fullName>
    </submittedName>
</protein>
<comment type="similarity">
    <text evidence="1">Belongs to the LysR transcriptional regulatory family.</text>
</comment>
<reference evidence="6 7" key="1">
    <citation type="submission" date="2016-10" db="EMBL/GenBank/DDBJ databases">
        <authorList>
            <person name="de Groot N.N."/>
        </authorList>
    </citation>
    <scope>NUCLEOTIDE SEQUENCE [LARGE SCALE GENOMIC DNA]</scope>
    <source>
        <strain evidence="6 7">CGMCC 4.6533</strain>
    </source>
</reference>
<dbReference type="InterPro" id="IPR036390">
    <property type="entry name" value="WH_DNA-bd_sf"/>
</dbReference>
<keyword evidence="7" id="KW-1185">Reference proteome</keyword>
<dbReference type="GO" id="GO:0003700">
    <property type="term" value="F:DNA-binding transcription factor activity"/>
    <property type="evidence" value="ECO:0007669"/>
    <property type="project" value="InterPro"/>
</dbReference>
<feature type="domain" description="HTH lysR-type" evidence="5">
    <location>
        <begin position="3"/>
        <end position="60"/>
    </location>
</feature>
<dbReference type="STRING" id="633440.SAMN05421869_108259"/>
<accession>A0A1G8QIX6</accession>
<evidence type="ECO:0000313" key="7">
    <source>
        <dbReference type="Proteomes" id="UP000199202"/>
    </source>
</evidence>
<dbReference type="AlphaFoldDB" id="A0A1G8QIX6"/>
<dbReference type="InterPro" id="IPR036388">
    <property type="entry name" value="WH-like_DNA-bd_sf"/>
</dbReference>
<keyword evidence="3 6" id="KW-0238">DNA-binding</keyword>
<evidence type="ECO:0000313" key="6">
    <source>
        <dbReference type="EMBL" id="SDJ04543.1"/>
    </source>
</evidence>
<dbReference type="GO" id="GO:0003677">
    <property type="term" value="F:DNA binding"/>
    <property type="evidence" value="ECO:0007669"/>
    <property type="project" value="UniProtKB-KW"/>
</dbReference>
<dbReference type="InterPro" id="IPR000847">
    <property type="entry name" value="LysR_HTH_N"/>
</dbReference>
<dbReference type="PRINTS" id="PR00039">
    <property type="entry name" value="HTHLYSR"/>
</dbReference>
<dbReference type="InterPro" id="IPR005119">
    <property type="entry name" value="LysR_subst-bd"/>
</dbReference>
<dbReference type="SUPFAM" id="SSF46785">
    <property type="entry name" value="Winged helix' DNA-binding domain"/>
    <property type="match status" value="1"/>
</dbReference>
<organism evidence="6 7">
    <name type="scientific">Nonomuraea jiangxiensis</name>
    <dbReference type="NCBI Taxonomy" id="633440"/>
    <lineage>
        <taxon>Bacteria</taxon>
        <taxon>Bacillati</taxon>
        <taxon>Actinomycetota</taxon>
        <taxon>Actinomycetes</taxon>
        <taxon>Streptosporangiales</taxon>
        <taxon>Streptosporangiaceae</taxon>
        <taxon>Nonomuraea</taxon>
    </lineage>
</organism>
<dbReference type="RefSeq" id="WP_090933242.1">
    <property type="nucleotide sequence ID" value="NZ_FNDJ01000008.1"/>
</dbReference>
<evidence type="ECO:0000256" key="4">
    <source>
        <dbReference type="ARBA" id="ARBA00023163"/>
    </source>
</evidence>
<dbReference type="Pfam" id="PF03466">
    <property type="entry name" value="LysR_substrate"/>
    <property type="match status" value="1"/>
</dbReference>
<gene>
    <name evidence="6" type="ORF">SAMN05421869_108259</name>
</gene>
<dbReference type="SUPFAM" id="SSF53850">
    <property type="entry name" value="Periplasmic binding protein-like II"/>
    <property type="match status" value="1"/>
</dbReference>
<dbReference type="Proteomes" id="UP000199202">
    <property type="component" value="Unassembled WGS sequence"/>
</dbReference>
<dbReference type="Gene3D" id="1.10.10.10">
    <property type="entry name" value="Winged helix-like DNA-binding domain superfamily/Winged helix DNA-binding domain"/>
    <property type="match status" value="1"/>
</dbReference>
<keyword evidence="2" id="KW-0805">Transcription regulation</keyword>
<evidence type="ECO:0000256" key="2">
    <source>
        <dbReference type="ARBA" id="ARBA00023015"/>
    </source>
</evidence>
<evidence type="ECO:0000256" key="3">
    <source>
        <dbReference type="ARBA" id="ARBA00023125"/>
    </source>
</evidence>
<dbReference type="FunFam" id="1.10.10.10:FF:000001">
    <property type="entry name" value="LysR family transcriptional regulator"/>
    <property type="match status" value="1"/>
</dbReference>
<keyword evidence="4" id="KW-0804">Transcription</keyword>
<dbReference type="Pfam" id="PF00126">
    <property type="entry name" value="HTH_1"/>
    <property type="match status" value="1"/>
</dbReference>